<name>A0AA43Q745_9GAMM</name>
<dbReference type="AlphaFoldDB" id="A0AA43Q745"/>
<dbReference type="EMBL" id="JAQSDF010000018">
    <property type="protein sequence ID" value="MDI1231001.1"/>
    <property type="molecule type" value="Genomic_DNA"/>
</dbReference>
<sequence>MLFKSHKQEVIIIAENDASSATKITDELQSNNFYNLKFAVNGAEIHNIIRKYYQNPEAIGLIIVSENLPGCQIKDLCSATITLSGRRQLS</sequence>
<gene>
    <name evidence="1" type="ORF">PSU93_07630</name>
</gene>
<evidence type="ECO:0000313" key="1">
    <source>
        <dbReference type="EMBL" id="MDI1231001.1"/>
    </source>
</evidence>
<reference evidence="1" key="1">
    <citation type="submission" date="2023-01" db="EMBL/GenBank/DDBJ databases">
        <title>Biogeochemical cycle of methane in antarctic sediments.</title>
        <authorList>
            <person name="Roldan D.M."/>
            <person name="Menes R.J."/>
        </authorList>
    </citation>
    <scope>NUCLEOTIDE SEQUENCE [LARGE SCALE GENOMIC DNA]</scope>
    <source>
        <strain evidence="1">K-2018 MAG008</strain>
    </source>
</reference>
<organism evidence="1 2">
    <name type="scientific">Candidatus Methylobacter titanis</name>
    <dbReference type="NCBI Taxonomy" id="3053457"/>
    <lineage>
        <taxon>Bacteria</taxon>
        <taxon>Pseudomonadati</taxon>
        <taxon>Pseudomonadota</taxon>
        <taxon>Gammaproteobacteria</taxon>
        <taxon>Methylococcales</taxon>
        <taxon>Methylococcaceae</taxon>
        <taxon>Methylobacter</taxon>
    </lineage>
</organism>
<protein>
    <submittedName>
        <fullName evidence="1">Uncharacterized protein</fullName>
    </submittedName>
</protein>
<proteinExistence type="predicted"/>
<accession>A0AA43Q745</accession>
<keyword evidence="2" id="KW-1185">Reference proteome</keyword>
<comment type="caution">
    <text evidence="1">The sequence shown here is derived from an EMBL/GenBank/DDBJ whole genome shotgun (WGS) entry which is preliminary data.</text>
</comment>
<evidence type="ECO:0000313" key="2">
    <source>
        <dbReference type="Proteomes" id="UP001160519"/>
    </source>
</evidence>
<dbReference type="Proteomes" id="UP001160519">
    <property type="component" value="Unassembled WGS sequence"/>
</dbReference>